<dbReference type="PANTHER" id="PTHR23053">
    <property type="entry name" value="DLEC1 DELETED IN LUNG AND ESOPHAGEAL CANCER 1"/>
    <property type="match status" value="1"/>
</dbReference>
<sequence>MQSMFEEQFVAPTLEDAIATAGRVDIRAFDEESRYFSFGPVSLQGAGPMAALVLLVSPIWQPSERQEPAKFRITNPNPIPCDVKFEIKPTTAPTGKEVPVLPFELSNQELHIPPHEYRYVKVRFTPQGLQRYAAIFEATVPEGKDPKTNHLKFEMRGDGTVPSISMTGPTLFGDDGGQYDFGKLRMGKSQMVEFTLANQGVIPATARCDLTPNPHFNVSCARSIPLEPKASKKFQVSFCPAETGSHQTTLKLHTLHNSFEDMKVTFVGHGYVEDVCWELPPSDSPAEGAAQDDSDVLRLGETCP</sequence>
<dbReference type="GO" id="GO:0003341">
    <property type="term" value="P:cilium movement"/>
    <property type="evidence" value="ECO:0007669"/>
    <property type="project" value="TreeGrafter"/>
</dbReference>
<evidence type="ECO:0000256" key="5">
    <source>
        <dbReference type="ARBA" id="ARBA00023273"/>
    </source>
</evidence>
<dbReference type="InterPro" id="IPR053879">
    <property type="entry name" value="HYDIN_VesB_CFA65-like_Ig"/>
</dbReference>
<name>A0A812Y8A2_SYMPI</name>
<organism evidence="8 9">
    <name type="scientific">Symbiodinium pilosum</name>
    <name type="common">Dinoflagellate</name>
    <dbReference type="NCBI Taxonomy" id="2952"/>
    <lineage>
        <taxon>Eukaryota</taxon>
        <taxon>Sar</taxon>
        <taxon>Alveolata</taxon>
        <taxon>Dinophyceae</taxon>
        <taxon>Suessiales</taxon>
        <taxon>Symbiodiniaceae</taxon>
        <taxon>Symbiodinium</taxon>
    </lineage>
</organism>
<evidence type="ECO:0000256" key="1">
    <source>
        <dbReference type="ARBA" id="ARBA00004138"/>
    </source>
</evidence>
<keyword evidence="3" id="KW-0963">Cytoplasm</keyword>
<evidence type="ECO:0000313" key="9">
    <source>
        <dbReference type="Proteomes" id="UP000649617"/>
    </source>
</evidence>
<dbReference type="EMBL" id="CAJNIZ010047593">
    <property type="protein sequence ID" value="CAE7771407.1"/>
    <property type="molecule type" value="Genomic_DNA"/>
</dbReference>
<dbReference type="InterPro" id="IPR013783">
    <property type="entry name" value="Ig-like_fold"/>
</dbReference>
<dbReference type="Gene3D" id="2.60.40.10">
    <property type="entry name" value="Immunoglobulins"/>
    <property type="match status" value="2"/>
</dbReference>
<evidence type="ECO:0000256" key="4">
    <source>
        <dbReference type="ARBA" id="ARBA00023069"/>
    </source>
</evidence>
<dbReference type="OrthoDB" id="431629at2759"/>
<evidence type="ECO:0000256" key="3">
    <source>
        <dbReference type="ARBA" id="ARBA00022490"/>
    </source>
</evidence>
<dbReference type="GO" id="GO:0005930">
    <property type="term" value="C:axoneme"/>
    <property type="evidence" value="ECO:0007669"/>
    <property type="project" value="TreeGrafter"/>
</dbReference>
<proteinExistence type="predicted"/>
<evidence type="ECO:0000259" key="7">
    <source>
        <dbReference type="Pfam" id="PF22544"/>
    </source>
</evidence>
<dbReference type="PANTHER" id="PTHR23053:SF0">
    <property type="entry name" value="HYDROCEPHALUS-INDUCING PROTEIN HOMOLOG"/>
    <property type="match status" value="1"/>
</dbReference>
<keyword evidence="5" id="KW-0966">Cell projection</keyword>
<dbReference type="Proteomes" id="UP000649617">
    <property type="component" value="Unassembled WGS sequence"/>
</dbReference>
<dbReference type="GO" id="GO:1904158">
    <property type="term" value="P:axonemal central apparatus assembly"/>
    <property type="evidence" value="ECO:0007669"/>
    <property type="project" value="TreeGrafter"/>
</dbReference>
<reference evidence="8" key="1">
    <citation type="submission" date="2021-02" db="EMBL/GenBank/DDBJ databases">
        <authorList>
            <person name="Dougan E. K."/>
            <person name="Rhodes N."/>
            <person name="Thang M."/>
            <person name="Chan C."/>
        </authorList>
    </citation>
    <scope>NUCLEOTIDE SEQUENCE</scope>
</reference>
<keyword evidence="9" id="KW-1185">Reference proteome</keyword>
<evidence type="ECO:0000256" key="2">
    <source>
        <dbReference type="ARBA" id="ARBA00004496"/>
    </source>
</evidence>
<feature type="region of interest" description="Disordered" evidence="6">
    <location>
        <begin position="282"/>
        <end position="304"/>
    </location>
</feature>
<gene>
    <name evidence="8" type="primary">Hydin</name>
    <name evidence="8" type="ORF">SPIL2461_LOCUS22736</name>
</gene>
<keyword evidence="4" id="KW-0969">Cilium</keyword>
<evidence type="ECO:0000313" key="8">
    <source>
        <dbReference type="EMBL" id="CAE7771407.1"/>
    </source>
</evidence>
<dbReference type="AlphaFoldDB" id="A0A812Y8A2"/>
<protein>
    <submittedName>
        <fullName evidence="8">Hydin protein</fullName>
    </submittedName>
</protein>
<dbReference type="Pfam" id="PF22544">
    <property type="entry name" value="HYDIN_VesB_CFA65-like_Ig"/>
    <property type="match status" value="1"/>
</dbReference>
<comment type="subcellular location">
    <subcellularLocation>
        <location evidence="1">Cell projection</location>
        <location evidence="1">Cilium</location>
    </subcellularLocation>
    <subcellularLocation>
        <location evidence="2">Cytoplasm</location>
    </subcellularLocation>
</comment>
<comment type="caution">
    <text evidence="8">The sequence shown here is derived from an EMBL/GenBank/DDBJ whole genome shotgun (WGS) entry which is preliminary data.</text>
</comment>
<accession>A0A812Y8A2</accession>
<evidence type="ECO:0000256" key="6">
    <source>
        <dbReference type="SAM" id="MobiDB-lite"/>
    </source>
</evidence>
<dbReference type="InterPro" id="IPR033305">
    <property type="entry name" value="Hydin-like"/>
</dbReference>
<feature type="domain" description="HYDIN/VesB/CFA65-like Ig-like" evidence="7">
    <location>
        <begin position="178"/>
        <end position="268"/>
    </location>
</feature>